<keyword evidence="4" id="KW-1185">Reference proteome</keyword>
<comment type="catalytic activity">
    <reaction evidence="2">
        <text>oxidized coenzyme F420-(gamma-L-Glu)(n) + a quinol + H(+) = reduced coenzyme F420-(gamma-L-Glu)(n) + a quinone</text>
        <dbReference type="Rhea" id="RHEA:39663"/>
        <dbReference type="Rhea" id="RHEA-COMP:12939"/>
        <dbReference type="Rhea" id="RHEA-COMP:14378"/>
        <dbReference type="ChEBI" id="CHEBI:15378"/>
        <dbReference type="ChEBI" id="CHEBI:24646"/>
        <dbReference type="ChEBI" id="CHEBI:132124"/>
        <dbReference type="ChEBI" id="CHEBI:133980"/>
        <dbReference type="ChEBI" id="CHEBI:139511"/>
    </reaction>
</comment>
<dbReference type="Proteomes" id="UP000572680">
    <property type="component" value="Unassembled WGS sequence"/>
</dbReference>
<dbReference type="GO" id="GO:0005886">
    <property type="term" value="C:plasma membrane"/>
    <property type="evidence" value="ECO:0007669"/>
    <property type="project" value="TreeGrafter"/>
</dbReference>
<evidence type="ECO:0000256" key="2">
    <source>
        <dbReference type="ARBA" id="ARBA00049106"/>
    </source>
</evidence>
<protein>
    <submittedName>
        <fullName evidence="3">Deazaflavin-dependent oxidoreductase (Nitroreductase family)</fullName>
    </submittedName>
</protein>
<evidence type="ECO:0000256" key="1">
    <source>
        <dbReference type="ARBA" id="ARBA00008710"/>
    </source>
</evidence>
<dbReference type="GO" id="GO:0070967">
    <property type="term" value="F:coenzyme F420 binding"/>
    <property type="evidence" value="ECO:0007669"/>
    <property type="project" value="TreeGrafter"/>
</dbReference>
<evidence type="ECO:0000313" key="4">
    <source>
        <dbReference type="Proteomes" id="UP000572680"/>
    </source>
</evidence>
<reference evidence="3 4" key="1">
    <citation type="submission" date="2020-08" db="EMBL/GenBank/DDBJ databases">
        <title>Genomic Encyclopedia of Type Strains, Phase IV (KMG-IV): sequencing the most valuable type-strain genomes for metagenomic binning, comparative biology and taxonomic classification.</title>
        <authorList>
            <person name="Goeker M."/>
        </authorList>
    </citation>
    <scope>NUCLEOTIDE SEQUENCE [LARGE SCALE GENOMIC DNA]</scope>
    <source>
        <strain evidence="3 4">DSM 44197</strain>
    </source>
</reference>
<comment type="caution">
    <text evidence="3">The sequence shown here is derived from an EMBL/GenBank/DDBJ whole genome shotgun (WGS) entry which is preliminary data.</text>
</comment>
<dbReference type="GO" id="GO:0016491">
    <property type="term" value="F:oxidoreductase activity"/>
    <property type="evidence" value="ECO:0007669"/>
    <property type="project" value="InterPro"/>
</dbReference>
<proteinExistence type="inferred from homology"/>
<dbReference type="Pfam" id="PF04075">
    <property type="entry name" value="F420H2_quin_red"/>
    <property type="match status" value="1"/>
</dbReference>
<organism evidence="3 4">
    <name type="scientific">Actinomadura namibiensis</name>
    <dbReference type="NCBI Taxonomy" id="182080"/>
    <lineage>
        <taxon>Bacteria</taxon>
        <taxon>Bacillati</taxon>
        <taxon>Actinomycetota</taxon>
        <taxon>Actinomycetes</taxon>
        <taxon>Streptosporangiales</taxon>
        <taxon>Thermomonosporaceae</taxon>
        <taxon>Actinomadura</taxon>
    </lineage>
</organism>
<dbReference type="AlphaFoldDB" id="A0A7W3LN96"/>
<dbReference type="RefSeq" id="WP_182843596.1">
    <property type="nucleotide sequence ID" value="NZ_BAAALP010000004.1"/>
</dbReference>
<sequence length="136" mass="14768">MSNPFNLGVIEEFRANGGRVGGPFEGVPLLLLTTVGARTGKERTTPLVALPDGDRLVVFASNGGAPTAPAWFHNLMKNPEATVEFGAERHRAKATLVDESEHDALWERQIARDPDFAGFRSRTTRTIPVVALTRTS</sequence>
<dbReference type="InterPro" id="IPR004378">
    <property type="entry name" value="F420H2_quin_Rdtase"/>
</dbReference>
<dbReference type="PANTHER" id="PTHR39428:SF1">
    <property type="entry name" value="F420H(2)-DEPENDENT QUINONE REDUCTASE RV1261C"/>
    <property type="match status" value="1"/>
</dbReference>
<dbReference type="NCBIfam" id="TIGR00026">
    <property type="entry name" value="hi_GC_TIGR00026"/>
    <property type="match status" value="1"/>
</dbReference>
<gene>
    <name evidence="3" type="ORF">HNR61_002874</name>
</gene>
<dbReference type="SUPFAM" id="SSF50475">
    <property type="entry name" value="FMN-binding split barrel"/>
    <property type="match status" value="1"/>
</dbReference>
<dbReference type="InterPro" id="IPR012349">
    <property type="entry name" value="Split_barrel_FMN-bd"/>
</dbReference>
<evidence type="ECO:0000313" key="3">
    <source>
        <dbReference type="EMBL" id="MBA8951243.1"/>
    </source>
</evidence>
<accession>A0A7W3LN96</accession>
<dbReference type="EMBL" id="JACJIA010000003">
    <property type="protein sequence ID" value="MBA8951243.1"/>
    <property type="molecule type" value="Genomic_DNA"/>
</dbReference>
<name>A0A7W3LN96_ACTNM</name>
<dbReference type="Gene3D" id="2.30.110.10">
    <property type="entry name" value="Electron Transport, Fmn-binding Protein, Chain A"/>
    <property type="match status" value="1"/>
</dbReference>
<comment type="similarity">
    <text evidence="1">Belongs to the F420H(2)-dependent quinone reductase family.</text>
</comment>
<dbReference type="PANTHER" id="PTHR39428">
    <property type="entry name" value="F420H(2)-DEPENDENT QUINONE REDUCTASE RV1261C"/>
    <property type="match status" value="1"/>
</dbReference>